<dbReference type="Proteomes" id="UP000298663">
    <property type="component" value="Unassembled WGS sequence"/>
</dbReference>
<reference evidence="1 2" key="2">
    <citation type="journal article" date="2019" name="G3 (Bethesda)">
        <title>Hybrid Assembly of the Genome of the Entomopathogenic Nematode Steinernema carpocapsae Identifies the X-Chromosome.</title>
        <authorList>
            <person name="Serra L."/>
            <person name="Macchietto M."/>
            <person name="Macias-Munoz A."/>
            <person name="McGill C.J."/>
            <person name="Rodriguez I.M."/>
            <person name="Rodriguez B."/>
            <person name="Murad R."/>
            <person name="Mortazavi A."/>
        </authorList>
    </citation>
    <scope>NUCLEOTIDE SEQUENCE [LARGE SCALE GENOMIC DNA]</scope>
    <source>
        <strain evidence="1 2">ALL</strain>
    </source>
</reference>
<dbReference type="EMBL" id="AZBU02000002">
    <property type="protein sequence ID" value="TKR94241.1"/>
    <property type="molecule type" value="Genomic_DNA"/>
</dbReference>
<accession>A0A4U5PDC5</accession>
<protein>
    <submittedName>
        <fullName evidence="1">Uncharacterized protein</fullName>
    </submittedName>
</protein>
<sequence>METKRGVDRFLFADFVVAPKDRLKSKRFKRRSDAWERRTSFSTSQFIAFVEDNFVCDSSYPVRRRVSNFWFRSSGRGWR</sequence>
<gene>
    <name evidence="1" type="ORF">L596_008553</name>
</gene>
<name>A0A4U5PDC5_STECR</name>
<evidence type="ECO:0000313" key="2">
    <source>
        <dbReference type="Proteomes" id="UP000298663"/>
    </source>
</evidence>
<organism evidence="1 2">
    <name type="scientific">Steinernema carpocapsae</name>
    <name type="common">Entomopathogenic nematode</name>
    <dbReference type="NCBI Taxonomy" id="34508"/>
    <lineage>
        <taxon>Eukaryota</taxon>
        <taxon>Metazoa</taxon>
        <taxon>Ecdysozoa</taxon>
        <taxon>Nematoda</taxon>
        <taxon>Chromadorea</taxon>
        <taxon>Rhabditida</taxon>
        <taxon>Tylenchina</taxon>
        <taxon>Panagrolaimomorpha</taxon>
        <taxon>Strongyloidoidea</taxon>
        <taxon>Steinernematidae</taxon>
        <taxon>Steinernema</taxon>
    </lineage>
</organism>
<keyword evidence="2" id="KW-1185">Reference proteome</keyword>
<evidence type="ECO:0000313" key="1">
    <source>
        <dbReference type="EMBL" id="TKR94241.1"/>
    </source>
</evidence>
<reference evidence="1 2" key="1">
    <citation type="journal article" date="2015" name="Genome Biol.">
        <title>Comparative genomics of Steinernema reveals deeply conserved gene regulatory networks.</title>
        <authorList>
            <person name="Dillman A.R."/>
            <person name="Macchietto M."/>
            <person name="Porter C.F."/>
            <person name="Rogers A."/>
            <person name="Williams B."/>
            <person name="Antoshechkin I."/>
            <person name="Lee M.M."/>
            <person name="Goodwin Z."/>
            <person name="Lu X."/>
            <person name="Lewis E.E."/>
            <person name="Goodrich-Blair H."/>
            <person name="Stock S.P."/>
            <person name="Adams B.J."/>
            <person name="Sternberg P.W."/>
            <person name="Mortazavi A."/>
        </authorList>
    </citation>
    <scope>NUCLEOTIDE SEQUENCE [LARGE SCALE GENOMIC DNA]</scope>
    <source>
        <strain evidence="1 2">ALL</strain>
    </source>
</reference>
<dbReference type="AlphaFoldDB" id="A0A4U5PDC5"/>
<comment type="caution">
    <text evidence="1">The sequence shown here is derived from an EMBL/GenBank/DDBJ whole genome shotgun (WGS) entry which is preliminary data.</text>
</comment>
<proteinExistence type="predicted"/>